<reference evidence="2 3" key="1">
    <citation type="submission" date="2011-02" db="EMBL/GenBank/DDBJ databases">
        <title>The Genome Sequence of Sphaeroforma arctica JP610.</title>
        <authorList>
            <consortium name="The Broad Institute Genome Sequencing Platform"/>
            <person name="Russ C."/>
            <person name="Cuomo C."/>
            <person name="Young S.K."/>
            <person name="Zeng Q."/>
            <person name="Gargeya S."/>
            <person name="Alvarado L."/>
            <person name="Berlin A."/>
            <person name="Chapman S.B."/>
            <person name="Chen Z."/>
            <person name="Freedman E."/>
            <person name="Gellesch M."/>
            <person name="Goldberg J."/>
            <person name="Griggs A."/>
            <person name="Gujja S."/>
            <person name="Heilman E."/>
            <person name="Heiman D."/>
            <person name="Howarth C."/>
            <person name="Mehta T."/>
            <person name="Neiman D."/>
            <person name="Pearson M."/>
            <person name="Roberts A."/>
            <person name="Saif S."/>
            <person name="Shea T."/>
            <person name="Shenoy N."/>
            <person name="Sisk P."/>
            <person name="Stolte C."/>
            <person name="Sykes S."/>
            <person name="White J."/>
            <person name="Yandava C."/>
            <person name="Burger G."/>
            <person name="Gray M.W."/>
            <person name="Holland P.W.H."/>
            <person name="King N."/>
            <person name="Lang F.B.F."/>
            <person name="Roger A.J."/>
            <person name="Ruiz-Trillo I."/>
            <person name="Haas B."/>
            <person name="Nusbaum C."/>
            <person name="Birren B."/>
        </authorList>
    </citation>
    <scope>NUCLEOTIDE SEQUENCE [LARGE SCALE GENOMIC DNA]</scope>
    <source>
        <strain evidence="2 3">JP610</strain>
    </source>
</reference>
<sequence length="131" mass="14086">MIFSIVSRIPVTTRTTTTTMCRTNLPQSQQSASLHTRSPLKVLSAIEANTATRIPKSSTGGIKVLNSSSKNTAATGSTTIEVGQTTRNMTCTTRSGSKTQLSAGKARKPSKPSYMSSTYFENERVVFGNDF</sequence>
<dbReference type="GeneID" id="25905844"/>
<organism evidence="2 3">
    <name type="scientific">Sphaeroforma arctica JP610</name>
    <dbReference type="NCBI Taxonomy" id="667725"/>
    <lineage>
        <taxon>Eukaryota</taxon>
        <taxon>Ichthyosporea</taxon>
        <taxon>Ichthyophonida</taxon>
        <taxon>Sphaeroforma</taxon>
    </lineage>
</organism>
<protein>
    <submittedName>
        <fullName evidence="2">Uncharacterized protein</fullName>
    </submittedName>
</protein>
<feature type="region of interest" description="Disordered" evidence="1">
    <location>
        <begin position="90"/>
        <end position="115"/>
    </location>
</feature>
<keyword evidence="3" id="KW-1185">Reference proteome</keyword>
<feature type="compositionally biased region" description="Polar residues" evidence="1">
    <location>
        <begin position="90"/>
        <end position="102"/>
    </location>
</feature>
<dbReference type="Proteomes" id="UP000054560">
    <property type="component" value="Unassembled WGS sequence"/>
</dbReference>
<accession>A0A0L0G0I3</accession>
<dbReference type="AlphaFoldDB" id="A0A0L0G0I3"/>
<evidence type="ECO:0000313" key="3">
    <source>
        <dbReference type="Proteomes" id="UP000054560"/>
    </source>
</evidence>
<proteinExistence type="predicted"/>
<name>A0A0L0G0I3_9EUKA</name>
<dbReference type="RefSeq" id="XP_014156271.1">
    <property type="nucleotide sequence ID" value="XM_014300796.1"/>
</dbReference>
<evidence type="ECO:0000256" key="1">
    <source>
        <dbReference type="SAM" id="MobiDB-lite"/>
    </source>
</evidence>
<gene>
    <name evidence="2" type="ORF">SARC_05340</name>
</gene>
<dbReference type="EMBL" id="KQ241933">
    <property type="protein sequence ID" value="KNC82369.1"/>
    <property type="molecule type" value="Genomic_DNA"/>
</dbReference>
<evidence type="ECO:0000313" key="2">
    <source>
        <dbReference type="EMBL" id="KNC82369.1"/>
    </source>
</evidence>